<evidence type="ECO:0000313" key="3">
    <source>
        <dbReference type="Proteomes" id="UP001500928"/>
    </source>
</evidence>
<dbReference type="InterPro" id="IPR017520">
    <property type="entry name" value="CHP03086"/>
</dbReference>
<dbReference type="Gene3D" id="1.20.120.450">
    <property type="entry name" value="dinb family like domain"/>
    <property type="match status" value="1"/>
</dbReference>
<name>A0ABP9AZV0_9PSEU</name>
<dbReference type="Proteomes" id="UP001500928">
    <property type="component" value="Unassembled WGS sequence"/>
</dbReference>
<feature type="domain" description="Mycothiol-dependent maleylpyruvate isomerase metal-binding" evidence="1">
    <location>
        <begin position="26"/>
        <end position="147"/>
    </location>
</feature>
<gene>
    <name evidence="2" type="ORF">GCM10023200_23510</name>
</gene>
<evidence type="ECO:0000259" key="1">
    <source>
        <dbReference type="Pfam" id="PF11716"/>
    </source>
</evidence>
<dbReference type="SUPFAM" id="SSF109854">
    <property type="entry name" value="DinB/YfiT-like putative metalloenzymes"/>
    <property type="match status" value="1"/>
</dbReference>
<comment type="caution">
    <text evidence="2">The sequence shown here is derived from an EMBL/GenBank/DDBJ whole genome shotgun (WGS) entry which is preliminary data.</text>
</comment>
<dbReference type="InterPro" id="IPR034660">
    <property type="entry name" value="DinB/YfiT-like"/>
</dbReference>
<keyword evidence="3" id="KW-1185">Reference proteome</keyword>
<sequence length="205" mass="22533">MPDFSHDGARRARVGRVTADARELLPAAIDRFGTRVHAVGDDRWAAPTPCASWSVADLVGHLCFEHLWAPHELAGTSMEQVGDRYEGDLLHDDPAGAWDRAAARSRPRWTAVAEHAPRVHTIFGWIPVAEYAEQMLLDLTVHEWDLARGAGLDERVDPDAVGRALAYLDADPVMLTGPGLFADPVPARSDGPQDRLLARLGRRVR</sequence>
<accession>A0ABP9AZV0</accession>
<dbReference type="NCBIfam" id="TIGR03086">
    <property type="entry name" value="TIGR03086 family metal-binding protein"/>
    <property type="match status" value="1"/>
</dbReference>
<evidence type="ECO:0000313" key="2">
    <source>
        <dbReference type="EMBL" id="GAA4788355.1"/>
    </source>
</evidence>
<proteinExistence type="predicted"/>
<dbReference type="EMBL" id="BAABHO010000016">
    <property type="protein sequence ID" value="GAA4788355.1"/>
    <property type="molecule type" value="Genomic_DNA"/>
</dbReference>
<dbReference type="NCBIfam" id="TIGR03083">
    <property type="entry name" value="maleylpyruvate isomerase family mycothiol-dependent enzyme"/>
    <property type="match status" value="1"/>
</dbReference>
<organism evidence="2 3">
    <name type="scientific">Actinomycetospora chlora</name>
    <dbReference type="NCBI Taxonomy" id="663608"/>
    <lineage>
        <taxon>Bacteria</taxon>
        <taxon>Bacillati</taxon>
        <taxon>Actinomycetota</taxon>
        <taxon>Actinomycetes</taxon>
        <taxon>Pseudonocardiales</taxon>
        <taxon>Pseudonocardiaceae</taxon>
        <taxon>Actinomycetospora</taxon>
    </lineage>
</organism>
<reference evidence="3" key="1">
    <citation type="journal article" date="2019" name="Int. J. Syst. Evol. Microbiol.">
        <title>The Global Catalogue of Microorganisms (GCM) 10K type strain sequencing project: providing services to taxonomists for standard genome sequencing and annotation.</title>
        <authorList>
            <consortium name="The Broad Institute Genomics Platform"/>
            <consortium name="The Broad Institute Genome Sequencing Center for Infectious Disease"/>
            <person name="Wu L."/>
            <person name="Ma J."/>
        </authorList>
    </citation>
    <scope>NUCLEOTIDE SEQUENCE [LARGE SCALE GENOMIC DNA]</scope>
    <source>
        <strain evidence="3">JCM 17979</strain>
    </source>
</reference>
<dbReference type="Pfam" id="PF11716">
    <property type="entry name" value="MDMPI_N"/>
    <property type="match status" value="1"/>
</dbReference>
<dbReference type="InterPro" id="IPR017517">
    <property type="entry name" value="Maleyloyr_isom"/>
</dbReference>
<protein>
    <submittedName>
        <fullName evidence="2">TIGR03086 family metal-binding protein</fullName>
    </submittedName>
</protein>
<dbReference type="InterPro" id="IPR024344">
    <property type="entry name" value="MDMPI_metal-binding"/>
</dbReference>